<name>A0ABQ9IE29_9NEOP</name>
<comment type="caution">
    <text evidence="2">The sequence shown here is derived from an EMBL/GenBank/DDBJ whole genome shotgun (WGS) entry which is preliminary data.</text>
</comment>
<gene>
    <name evidence="2" type="ORF">PR048_000224</name>
</gene>
<reference evidence="2 3" key="1">
    <citation type="submission" date="2023-02" db="EMBL/GenBank/DDBJ databases">
        <title>LHISI_Scaffold_Assembly.</title>
        <authorList>
            <person name="Stuart O.P."/>
            <person name="Cleave R."/>
            <person name="Magrath M.J.L."/>
            <person name="Mikheyev A.S."/>
        </authorList>
    </citation>
    <scope>NUCLEOTIDE SEQUENCE [LARGE SCALE GENOMIC DNA]</scope>
    <source>
        <strain evidence="2">Daus_M_001</strain>
        <tissue evidence="2">Leg muscle</tissue>
    </source>
</reference>
<feature type="compositionally biased region" description="Low complexity" evidence="1">
    <location>
        <begin position="56"/>
        <end position="72"/>
    </location>
</feature>
<dbReference type="Proteomes" id="UP001159363">
    <property type="component" value="Chromosome 1"/>
</dbReference>
<feature type="region of interest" description="Disordered" evidence="1">
    <location>
        <begin position="56"/>
        <end position="90"/>
    </location>
</feature>
<sequence length="237" mass="25327">MHGMWLQAFPGMVPYKRPAADKSGMPVYQPSATTYQQLMQPFVPVSCEYSTPVATVTSSSASPATPGGSAPGDEPPSEVDKLPPASSEQAKVGVNPVVALNYTGITLNKQTMAVPPPSQPRYPTPMPTMPVAMSVASPYHPHTAGLLAYSRAGNPAFVSPYSFMRPQFMQSPFTMMPQAQGPFMHNGLLANVMSPYTSMTTPVMTPAHTPTSNNNNNNNSIMSASVALQPYKKMKTT</sequence>
<dbReference type="EMBL" id="JARBHB010000001">
    <property type="protein sequence ID" value="KAJ8894917.1"/>
    <property type="molecule type" value="Genomic_DNA"/>
</dbReference>
<accession>A0ABQ9IE29</accession>
<evidence type="ECO:0000313" key="3">
    <source>
        <dbReference type="Proteomes" id="UP001159363"/>
    </source>
</evidence>
<evidence type="ECO:0000313" key="2">
    <source>
        <dbReference type="EMBL" id="KAJ8894917.1"/>
    </source>
</evidence>
<evidence type="ECO:0000256" key="1">
    <source>
        <dbReference type="SAM" id="MobiDB-lite"/>
    </source>
</evidence>
<protein>
    <submittedName>
        <fullName evidence="2">Uncharacterized protein</fullName>
    </submittedName>
</protein>
<organism evidence="2 3">
    <name type="scientific">Dryococelus australis</name>
    <dbReference type="NCBI Taxonomy" id="614101"/>
    <lineage>
        <taxon>Eukaryota</taxon>
        <taxon>Metazoa</taxon>
        <taxon>Ecdysozoa</taxon>
        <taxon>Arthropoda</taxon>
        <taxon>Hexapoda</taxon>
        <taxon>Insecta</taxon>
        <taxon>Pterygota</taxon>
        <taxon>Neoptera</taxon>
        <taxon>Polyneoptera</taxon>
        <taxon>Phasmatodea</taxon>
        <taxon>Verophasmatodea</taxon>
        <taxon>Anareolatae</taxon>
        <taxon>Phasmatidae</taxon>
        <taxon>Eurycanthinae</taxon>
        <taxon>Dryococelus</taxon>
    </lineage>
</organism>
<keyword evidence="3" id="KW-1185">Reference proteome</keyword>
<proteinExistence type="predicted"/>